<gene>
    <name evidence="5" type="ORF">UU65_C0001G0084</name>
</gene>
<organism evidence="5 6">
    <name type="scientific">candidate division CPR2 bacterium GW2011_GWC1_41_48</name>
    <dbReference type="NCBI Taxonomy" id="1618344"/>
    <lineage>
        <taxon>Bacteria</taxon>
        <taxon>Bacteria division CPR2</taxon>
    </lineage>
</organism>
<evidence type="ECO:0000313" key="5">
    <source>
        <dbReference type="EMBL" id="KKS09679.1"/>
    </source>
</evidence>
<sequence length="168" mass="19155">MNKDLSKIKHMAGLIMAVLFIIISLYSSQYDRSGVSDDVAVKKVVDGDTVILTNDEKVRYIGIDTPETKHPKKEIQCFGKEAAARNKELVEGKKVKLERDISERDKYGRLLRYVYLEDSTFVNLLLVKEGYARASTYPPDIKHQNDFLEAEREARGNNRGLWNAEACN</sequence>
<reference evidence="5 6" key="1">
    <citation type="journal article" date="2015" name="Nature">
        <title>rRNA introns, odd ribosomes, and small enigmatic genomes across a large radiation of phyla.</title>
        <authorList>
            <person name="Brown C.T."/>
            <person name="Hug L.A."/>
            <person name="Thomas B.C."/>
            <person name="Sharon I."/>
            <person name="Castelle C.J."/>
            <person name="Singh A."/>
            <person name="Wilkins M.J."/>
            <person name="Williams K.H."/>
            <person name="Banfield J.F."/>
        </authorList>
    </citation>
    <scope>NUCLEOTIDE SEQUENCE [LARGE SCALE GENOMIC DNA]</scope>
</reference>
<dbReference type="EMBL" id="LCBL01000001">
    <property type="protein sequence ID" value="KKS09679.1"/>
    <property type="molecule type" value="Genomic_DNA"/>
</dbReference>
<evidence type="ECO:0000256" key="1">
    <source>
        <dbReference type="ARBA" id="ARBA00022722"/>
    </source>
</evidence>
<protein>
    <submittedName>
        <fullName evidence="5">Prophage LambdaCh01 nuclease domain-containing protein</fullName>
    </submittedName>
</protein>
<keyword evidence="2" id="KW-0255">Endonuclease</keyword>
<dbReference type="Proteomes" id="UP000033869">
    <property type="component" value="Unassembled WGS sequence"/>
</dbReference>
<dbReference type="InterPro" id="IPR016071">
    <property type="entry name" value="Staphylococal_nuclease_OB-fold"/>
</dbReference>
<evidence type="ECO:0000259" key="4">
    <source>
        <dbReference type="PROSITE" id="PS50830"/>
    </source>
</evidence>
<dbReference type="SMART" id="SM00318">
    <property type="entry name" value="SNc"/>
    <property type="match status" value="1"/>
</dbReference>
<evidence type="ECO:0000313" key="6">
    <source>
        <dbReference type="Proteomes" id="UP000033869"/>
    </source>
</evidence>
<dbReference type="GO" id="GO:0016787">
    <property type="term" value="F:hydrolase activity"/>
    <property type="evidence" value="ECO:0007669"/>
    <property type="project" value="UniProtKB-KW"/>
</dbReference>
<dbReference type="PANTHER" id="PTHR12302">
    <property type="entry name" value="EBNA2 BINDING PROTEIN P100"/>
    <property type="match status" value="1"/>
</dbReference>
<evidence type="ECO:0000256" key="3">
    <source>
        <dbReference type="ARBA" id="ARBA00022801"/>
    </source>
</evidence>
<dbReference type="Gene3D" id="2.40.50.90">
    <property type="match status" value="1"/>
</dbReference>
<dbReference type="InterPro" id="IPR035437">
    <property type="entry name" value="SNase_OB-fold_sf"/>
</dbReference>
<dbReference type="PROSITE" id="PS50830">
    <property type="entry name" value="TNASE_3"/>
    <property type="match status" value="1"/>
</dbReference>
<comment type="caution">
    <text evidence="5">The sequence shown here is derived from an EMBL/GenBank/DDBJ whole genome shotgun (WGS) entry which is preliminary data.</text>
</comment>
<dbReference type="GO" id="GO:0004519">
    <property type="term" value="F:endonuclease activity"/>
    <property type="evidence" value="ECO:0007669"/>
    <property type="project" value="UniProtKB-KW"/>
</dbReference>
<proteinExistence type="predicted"/>
<keyword evidence="1" id="KW-0540">Nuclease</keyword>
<name>A0A0G0W9K5_UNCC2</name>
<keyword evidence="3" id="KW-0378">Hydrolase</keyword>
<accession>A0A0G0W9K5</accession>
<dbReference type="AlphaFoldDB" id="A0A0G0W9K5"/>
<dbReference type="Pfam" id="PF00565">
    <property type="entry name" value="SNase"/>
    <property type="match status" value="1"/>
</dbReference>
<evidence type="ECO:0000256" key="2">
    <source>
        <dbReference type="ARBA" id="ARBA00022759"/>
    </source>
</evidence>
<dbReference type="SUPFAM" id="SSF50199">
    <property type="entry name" value="Staphylococcal nuclease"/>
    <property type="match status" value="1"/>
</dbReference>
<feature type="domain" description="TNase-like" evidence="4">
    <location>
        <begin position="35"/>
        <end position="164"/>
    </location>
</feature>
<dbReference type="PANTHER" id="PTHR12302:SF3">
    <property type="entry name" value="SERINE_THREONINE-PROTEIN KINASE 31"/>
    <property type="match status" value="1"/>
</dbReference>